<keyword evidence="5" id="KW-1185">Reference proteome</keyword>
<protein>
    <submittedName>
        <fullName evidence="4">RNA-dependent RNA polymerase</fullName>
    </submittedName>
</protein>
<proteinExistence type="predicted"/>
<keyword evidence="2" id="KW-0808">Transferase</keyword>
<evidence type="ECO:0000256" key="2">
    <source>
        <dbReference type="ARBA" id="ARBA00022679"/>
    </source>
</evidence>
<evidence type="ECO:0000313" key="5">
    <source>
        <dbReference type="Proteomes" id="UP000830043"/>
    </source>
</evidence>
<dbReference type="SUPFAM" id="SSF56672">
    <property type="entry name" value="DNA/RNA polymerases"/>
    <property type="match status" value="1"/>
</dbReference>
<dbReference type="InterPro" id="IPR043502">
    <property type="entry name" value="DNA/RNA_pol_sf"/>
</dbReference>
<dbReference type="GeneID" id="80538880"/>
<evidence type="ECO:0000256" key="3">
    <source>
        <dbReference type="ARBA" id="ARBA00022695"/>
    </source>
</evidence>
<dbReference type="RefSeq" id="YP_010800308.1">
    <property type="nucleotide sequence ID" value="NC_076834.1"/>
</dbReference>
<sequence>MTFHKKKSDSPFVTRGAPCPAGGSIVKALNNVIEIVSREFSLTNDSFILLENDDCVTIRARWDELCVINASRCKNRKQKRLKMMLKGCNRLFDRPCSRCDVTLAEKARNAWDKRVDTDVSEGNDICRDNCALLKKHVRGLAEGWGKRLDRCRKDERPPTMPSDIYVPDQQGCLENTKGTGGTLAVGIGSESRDLSLVRRGVAKQKGKFRVVTMQSAYVKRVLRPVHNALYDHLTSFGWCVRGDVTKEDFLAVLDSTNEGLVSGDYESATDLIYQPAVEAICDVICEDADLTDEEREVLRGSFRNLRWLSKSGTQHPIKRGSMMGNLVSFPFLCLLNKACHDIASDEIYGEGERRVGRFNGDDCLFGASGAMYRKWRAVTARYGLVVNEKKTMFSRHWADLNSQTFDCGKRSLISKPVLSFLRPSSDLPGEILSCVISGIRSFKKSVQLWIVSCLMRYEISLRGFTLSSLPSSWCKVLVKHKWFRSVCWRDATGTVERIRKSSSFEGVLGDVLESNLLPRADRKFPTTLGPPPKPFALETVHQLCSSLARAHTDSWLGVRVIPVSPKLDRRKHREEFQRRACIPQTRFTGVSVRWSFLWPSALLQIVEDQFPQILSDDKDTLVEKTWYDSPFLTLEHRFRVTRVKPTFPIPFTPLSPRDPRWSPFQPLLQYA</sequence>
<dbReference type="EMBL" id="MN605477">
    <property type="protein sequence ID" value="QJT73677.1"/>
    <property type="molecule type" value="Genomic_RNA"/>
</dbReference>
<dbReference type="CDD" id="cd23183">
    <property type="entry name" value="ps-ssRNAv_Botourmiaviridae_RdRp"/>
    <property type="match status" value="1"/>
</dbReference>
<name>A0ABX6NZ60_9VIRU</name>
<dbReference type="Proteomes" id="UP000830043">
    <property type="component" value="Segment"/>
</dbReference>
<evidence type="ECO:0000256" key="1">
    <source>
        <dbReference type="ARBA" id="ARBA00022484"/>
    </source>
</evidence>
<keyword evidence="3" id="KW-0548">Nucleotidyltransferase</keyword>
<organism evidence="4 5">
    <name type="scientific">Botrytis cinerea ourmia-like virus 11</name>
    <dbReference type="NCBI Taxonomy" id="2735945"/>
    <lineage>
        <taxon>Viruses</taxon>
        <taxon>Riboviria</taxon>
        <taxon>Orthornavirae</taxon>
        <taxon>Lenarviricota</taxon>
        <taxon>Miaviricetes</taxon>
        <taxon>Ourlivirales</taxon>
        <taxon>Botourmiaviridae</taxon>
        <taxon>Botoulivirus</taxon>
        <taxon>Botoulivirus betabotrytidis</taxon>
    </lineage>
</organism>
<reference evidence="4 5" key="1">
    <citation type="journal article" date="2021" name="MBio">
        <title>Novel Mycoviruses Discovered in the Mycovirome of a Necrotrophic Fungus.</title>
        <authorList>
            <person name="Ruiz-Padilla A."/>
            <person name="Rodriguez-Romero J."/>
            <person name="Gomez-Cid I."/>
            <person name="Pacifico D."/>
            <person name="Ayllon M.A."/>
        </authorList>
    </citation>
    <scope>NUCLEOTIDE SEQUENCE [LARGE SCALE GENOMIC DNA]</scope>
    <source>
        <strain evidence="4">BCI7_DN2190</strain>
    </source>
</reference>
<accession>A0ABX6NZ60</accession>
<dbReference type="GO" id="GO:0003968">
    <property type="term" value="F:RNA-directed RNA polymerase activity"/>
    <property type="evidence" value="ECO:0007669"/>
    <property type="project" value="UniProtKB-KW"/>
</dbReference>
<keyword evidence="1 4" id="KW-0696">RNA-directed RNA polymerase</keyword>
<evidence type="ECO:0000313" key="4">
    <source>
        <dbReference type="EMBL" id="QJT73677.1"/>
    </source>
</evidence>